<dbReference type="SUPFAM" id="SSF50998">
    <property type="entry name" value="Quinoprotein alcohol dehydrogenase-like"/>
    <property type="match status" value="1"/>
</dbReference>
<proteinExistence type="predicted"/>
<dbReference type="AlphaFoldDB" id="A0A5M3VZX7"/>
<protein>
    <recommendedName>
        <fullName evidence="1">Pyrrolo-quinoline quinone repeat domain-containing protein</fullName>
    </recommendedName>
</protein>
<dbReference type="PANTHER" id="PTHR34512">
    <property type="entry name" value="CELL SURFACE PROTEIN"/>
    <property type="match status" value="1"/>
</dbReference>
<dbReference type="PANTHER" id="PTHR34512:SF30">
    <property type="entry name" value="OUTER MEMBRANE PROTEIN ASSEMBLY FACTOR BAMB"/>
    <property type="match status" value="1"/>
</dbReference>
<reference evidence="2 3" key="1">
    <citation type="submission" date="2019-10" db="EMBL/GenBank/DDBJ databases">
        <title>Whole genome shotgun sequence of Acrocarpospora corrugata NBRC 13972.</title>
        <authorList>
            <person name="Ichikawa N."/>
            <person name="Kimura A."/>
            <person name="Kitahashi Y."/>
            <person name="Komaki H."/>
            <person name="Oguchi A."/>
        </authorList>
    </citation>
    <scope>NUCLEOTIDE SEQUENCE [LARGE SCALE GENOMIC DNA]</scope>
    <source>
        <strain evidence="2 3">NBRC 13972</strain>
    </source>
</reference>
<dbReference type="Gene3D" id="2.130.10.10">
    <property type="entry name" value="YVTN repeat-like/Quinoprotein amine dehydrogenase"/>
    <property type="match status" value="1"/>
</dbReference>
<gene>
    <name evidence="2" type="ORF">Acor_36230</name>
</gene>
<dbReference type="Proteomes" id="UP000334990">
    <property type="component" value="Unassembled WGS sequence"/>
</dbReference>
<dbReference type="InterPro" id="IPR015943">
    <property type="entry name" value="WD40/YVTN_repeat-like_dom_sf"/>
</dbReference>
<organism evidence="2 3">
    <name type="scientific">Acrocarpospora corrugata</name>
    <dbReference type="NCBI Taxonomy" id="35763"/>
    <lineage>
        <taxon>Bacteria</taxon>
        <taxon>Bacillati</taxon>
        <taxon>Actinomycetota</taxon>
        <taxon>Actinomycetes</taxon>
        <taxon>Streptosporangiales</taxon>
        <taxon>Streptosporangiaceae</taxon>
        <taxon>Acrocarpospora</taxon>
    </lineage>
</organism>
<sequence length="313" mass="34027">MIGPPALVRDHLIIGMQRASTTGEILALNQATGHPAWTHEVDQPVLDLCRHDDRVLFITSGAVSALDALRGSLSWATPARDPEYVVSTGSMAILTSHRRDANEPGQRLSVLRGDDGREIWAEDLPRSAGLETLVAGESLLAASLELAPDGTDQTELANFRLSDGTKTWRRTIPSTATWIHASRSVVVIADLTRAQGLDPATGQTIWTLPQRMEGRPGCWLVDDVLVVSCTHRNAQLQFDTLGVIPQTGEVVWKRPLTDWLDRGVSAADMLYATTSNRVIAINSAGIQLWTANVPPDATLTLGRIPAWPRLCLD</sequence>
<dbReference type="Pfam" id="PF13360">
    <property type="entry name" value="PQQ_2"/>
    <property type="match status" value="1"/>
</dbReference>
<dbReference type="InterPro" id="IPR002372">
    <property type="entry name" value="PQQ_rpt_dom"/>
</dbReference>
<name>A0A5M3VZX7_9ACTN</name>
<comment type="caution">
    <text evidence="2">The sequence shown here is derived from an EMBL/GenBank/DDBJ whole genome shotgun (WGS) entry which is preliminary data.</text>
</comment>
<evidence type="ECO:0000313" key="3">
    <source>
        <dbReference type="Proteomes" id="UP000334990"/>
    </source>
</evidence>
<evidence type="ECO:0000313" key="2">
    <source>
        <dbReference type="EMBL" id="GES01559.1"/>
    </source>
</evidence>
<evidence type="ECO:0000259" key="1">
    <source>
        <dbReference type="Pfam" id="PF13360"/>
    </source>
</evidence>
<dbReference type="InterPro" id="IPR011047">
    <property type="entry name" value="Quinoprotein_ADH-like_sf"/>
</dbReference>
<feature type="domain" description="Pyrrolo-quinoline quinone repeat" evidence="1">
    <location>
        <begin position="8"/>
        <end position="207"/>
    </location>
</feature>
<accession>A0A5M3VZX7</accession>
<keyword evidence="3" id="KW-1185">Reference proteome</keyword>
<dbReference type="EMBL" id="BLAD01000051">
    <property type="protein sequence ID" value="GES01559.1"/>
    <property type="molecule type" value="Genomic_DNA"/>
</dbReference>